<dbReference type="RefSeq" id="WP_009858732.1">
    <property type="nucleotide sequence ID" value="NZ_JAAOCD010000006.1"/>
</dbReference>
<reference evidence="1 2" key="1">
    <citation type="submission" date="2020-03" db="EMBL/GenBank/DDBJ databases">
        <title>Rubrivivax benzoatilyticus JA2 (sequenced after 10 years sub-culturing).</title>
        <authorList>
            <person name="Gupta D."/>
            <person name="Chintalapati S."/>
            <person name="Chintalapati V.R."/>
        </authorList>
    </citation>
    <scope>NUCLEOTIDE SEQUENCE [LARGE SCALE GENOMIC DNA]</scope>
    <source>
        <strain evidence="1 2">JA2-Mal</strain>
    </source>
</reference>
<proteinExistence type="predicted"/>
<dbReference type="EMBL" id="JAAOCD010000006">
    <property type="protein sequence ID" value="NHK99310.1"/>
    <property type="molecule type" value="Genomic_DNA"/>
</dbReference>
<evidence type="ECO:0000313" key="1">
    <source>
        <dbReference type="EMBL" id="NHK99310.1"/>
    </source>
</evidence>
<dbReference type="Proteomes" id="UP000802098">
    <property type="component" value="Unassembled WGS sequence"/>
</dbReference>
<dbReference type="Gene3D" id="3.30.70.1290">
    <property type="entry name" value="Transposase IS200-like"/>
    <property type="match status" value="1"/>
</dbReference>
<evidence type="ECO:0000313" key="2">
    <source>
        <dbReference type="Proteomes" id="UP000802098"/>
    </source>
</evidence>
<name>A0ABX0HY04_9BURK</name>
<protein>
    <recommendedName>
        <fullName evidence="3">Transposase IS200-like domain-containing protein</fullName>
    </recommendedName>
</protein>
<dbReference type="SUPFAM" id="SSF143422">
    <property type="entry name" value="Transposase IS200-like"/>
    <property type="match status" value="1"/>
</dbReference>
<accession>A0ABX0HY04</accession>
<comment type="caution">
    <text evidence="1">The sequence shown here is derived from an EMBL/GenBank/DDBJ whole genome shotgun (WGS) entry which is preliminary data.</text>
</comment>
<gene>
    <name evidence="1" type="ORF">G7087_13075</name>
</gene>
<sequence length="341" mass="36464">MDPPAPVSASTTTWHICWQAVAGHDLIAGGALAERIRCRLLDAHAQRDRVLVDYLLAPTEIHVLSKLPAGDSPGAVARAVSSIVARWVRDVMSVRGPVFAGPFRAHRVGSLDALRTELRMLAWRPVALGLCTAPAYYPHSALRTTLGLRRAMGFDARPQLALFGDEVPAARAALRAWLAGRPYAMEMRQWELSRGLALAVGTVGPLPRMSRQVRGAAAALVAAAGADGIDGALRILERWLLARLGLRGVERLADVPGSIGVRGRALVACLAVDVSLCPAASVARHFKRARATLCEQMKACRQRPEDRRLLAMPAHRIVEEAVGLAVASREAADGTPGIRAG</sequence>
<evidence type="ECO:0008006" key="3">
    <source>
        <dbReference type="Google" id="ProtNLM"/>
    </source>
</evidence>
<keyword evidence="2" id="KW-1185">Reference proteome</keyword>
<organism evidence="1 2">
    <name type="scientific">Rubrivivax benzoatilyticus</name>
    <dbReference type="NCBI Taxonomy" id="316997"/>
    <lineage>
        <taxon>Bacteria</taxon>
        <taxon>Pseudomonadati</taxon>
        <taxon>Pseudomonadota</taxon>
        <taxon>Betaproteobacteria</taxon>
        <taxon>Burkholderiales</taxon>
        <taxon>Sphaerotilaceae</taxon>
        <taxon>Rubrivivax</taxon>
    </lineage>
</organism>
<dbReference type="InterPro" id="IPR036515">
    <property type="entry name" value="Transposase_17_sf"/>
</dbReference>